<feature type="transmembrane region" description="Helical" evidence="1">
    <location>
        <begin position="111"/>
        <end position="136"/>
    </location>
</feature>
<dbReference type="RefSeq" id="WP_229786224.1">
    <property type="nucleotide sequence ID" value="NZ_BMXU01000002.1"/>
</dbReference>
<sequence length="143" mass="15503">MAATILPQLTLAGGVIAVTAVIHAVFIVMVRDWLRLSEPRPGVIDEIVSVIKLTFISLWLIAAHVMSAGVWALVYLRTGTSEDFEAALYFALSTYTTLGFGDVLAPREWELLTGFASLNGLLMFGLTAAVLVDAAARLRTPRR</sequence>
<keyword evidence="1" id="KW-1133">Transmembrane helix</keyword>
<organism evidence="3 4">
    <name type="scientific">Parvularcula lutaonensis</name>
    <dbReference type="NCBI Taxonomy" id="491923"/>
    <lineage>
        <taxon>Bacteria</taxon>
        <taxon>Pseudomonadati</taxon>
        <taxon>Pseudomonadota</taxon>
        <taxon>Alphaproteobacteria</taxon>
        <taxon>Parvularculales</taxon>
        <taxon>Parvularculaceae</taxon>
        <taxon>Parvularcula</taxon>
    </lineage>
</organism>
<evidence type="ECO:0000256" key="1">
    <source>
        <dbReference type="SAM" id="Phobius"/>
    </source>
</evidence>
<feature type="transmembrane region" description="Helical" evidence="1">
    <location>
        <begin position="50"/>
        <end position="74"/>
    </location>
</feature>
<feature type="transmembrane region" description="Helical" evidence="1">
    <location>
        <begin position="86"/>
        <end position="105"/>
    </location>
</feature>
<reference evidence="4" key="1">
    <citation type="journal article" date="2019" name="Int. J. Syst. Evol. Microbiol.">
        <title>The Global Catalogue of Microorganisms (GCM) 10K type strain sequencing project: providing services to taxonomists for standard genome sequencing and annotation.</title>
        <authorList>
            <consortium name="The Broad Institute Genomics Platform"/>
            <consortium name="The Broad Institute Genome Sequencing Center for Infectious Disease"/>
            <person name="Wu L."/>
            <person name="Ma J."/>
        </authorList>
    </citation>
    <scope>NUCLEOTIDE SEQUENCE [LARGE SCALE GENOMIC DNA]</scope>
    <source>
        <strain evidence="4">KCTC 22245</strain>
    </source>
</reference>
<dbReference type="SUPFAM" id="SSF81324">
    <property type="entry name" value="Voltage-gated potassium channels"/>
    <property type="match status" value="1"/>
</dbReference>
<feature type="transmembrane region" description="Helical" evidence="1">
    <location>
        <begin position="9"/>
        <end position="30"/>
    </location>
</feature>
<proteinExistence type="predicted"/>
<dbReference type="EMBL" id="JBHRVA010000003">
    <property type="protein sequence ID" value="MFC3303804.1"/>
    <property type="molecule type" value="Genomic_DNA"/>
</dbReference>
<dbReference type="Pfam" id="PF07885">
    <property type="entry name" value="Ion_trans_2"/>
    <property type="match status" value="1"/>
</dbReference>
<dbReference type="InterPro" id="IPR013099">
    <property type="entry name" value="K_chnl_dom"/>
</dbReference>
<comment type="caution">
    <text evidence="3">The sequence shown here is derived from an EMBL/GenBank/DDBJ whole genome shotgun (WGS) entry which is preliminary data.</text>
</comment>
<dbReference type="Proteomes" id="UP001595607">
    <property type="component" value="Unassembled WGS sequence"/>
</dbReference>
<evidence type="ECO:0000313" key="4">
    <source>
        <dbReference type="Proteomes" id="UP001595607"/>
    </source>
</evidence>
<keyword evidence="1" id="KW-0472">Membrane</keyword>
<gene>
    <name evidence="3" type="ORF">ACFONP_13810</name>
</gene>
<evidence type="ECO:0000259" key="2">
    <source>
        <dbReference type="Pfam" id="PF07885"/>
    </source>
</evidence>
<feature type="domain" description="Potassium channel" evidence="2">
    <location>
        <begin position="66"/>
        <end position="134"/>
    </location>
</feature>
<accession>A0ABV7MEB1</accession>
<keyword evidence="1" id="KW-0812">Transmembrane</keyword>
<name>A0ABV7MEB1_9PROT</name>
<protein>
    <submittedName>
        <fullName evidence="3">Ion channel</fullName>
    </submittedName>
</protein>
<dbReference type="Gene3D" id="1.10.287.70">
    <property type="match status" value="1"/>
</dbReference>
<keyword evidence="4" id="KW-1185">Reference proteome</keyword>
<evidence type="ECO:0000313" key="3">
    <source>
        <dbReference type="EMBL" id="MFC3303804.1"/>
    </source>
</evidence>